<keyword evidence="2" id="KW-1185">Reference proteome</keyword>
<dbReference type="InterPro" id="IPR043502">
    <property type="entry name" value="DNA/RNA_pol_sf"/>
</dbReference>
<comment type="caution">
    <text evidence="1">The sequence shown here is derived from an EMBL/GenBank/DDBJ whole genome shotgun (WGS) entry which is preliminary data.</text>
</comment>
<gene>
    <name evidence="1" type="ORF">QTP70_001067</name>
</gene>
<organism evidence="1 2">
    <name type="scientific">Hemibagrus guttatus</name>
    <dbReference type="NCBI Taxonomy" id="175788"/>
    <lineage>
        <taxon>Eukaryota</taxon>
        <taxon>Metazoa</taxon>
        <taxon>Chordata</taxon>
        <taxon>Craniata</taxon>
        <taxon>Vertebrata</taxon>
        <taxon>Euteleostomi</taxon>
        <taxon>Actinopterygii</taxon>
        <taxon>Neopterygii</taxon>
        <taxon>Teleostei</taxon>
        <taxon>Ostariophysi</taxon>
        <taxon>Siluriformes</taxon>
        <taxon>Bagridae</taxon>
        <taxon>Hemibagrus</taxon>
    </lineage>
</organism>
<accession>A0AAE0QEZ3</accession>
<dbReference type="PANTHER" id="PTHR15503:SF36">
    <property type="entry name" value="RETROTRANSPOSON GAG-LIKE PROTEIN 5"/>
    <property type="match status" value="1"/>
</dbReference>
<name>A0AAE0QEZ3_9TELE</name>
<dbReference type="AlphaFoldDB" id="A0AAE0QEZ3"/>
<dbReference type="Gene3D" id="3.10.10.10">
    <property type="entry name" value="HIV Type 1 Reverse Transcriptase, subunit A, domain 1"/>
    <property type="match status" value="1"/>
</dbReference>
<dbReference type="Proteomes" id="UP001274896">
    <property type="component" value="Unassembled WGS sequence"/>
</dbReference>
<protein>
    <submittedName>
        <fullName evidence="1">Uncharacterized protein</fullName>
    </submittedName>
</protein>
<evidence type="ECO:0000313" key="1">
    <source>
        <dbReference type="EMBL" id="KAK3519691.1"/>
    </source>
</evidence>
<dbReference type="SUPFAM" id="SSF56672">
    <property type="entry name" value="DNA/RNA polymerases"/>
    <property type="match status" value="1"/>
</dbReference>
<evidence type="ECO:0000313" key="2">
    <source>
        <dbReference type="Proteomes" id="UP001274896"/>
    </source>
</evidence>
<dbReference type="EMBL" id="JAUCMX010000016">
    <property type="protein sequence ID" value="KAK3519691.1"/>
    <property type="molecule type" value="Genomic_DNA"/>
</dbReference>
<dbReference type="InterPro" id="IPR032567">
    <property type="entry name" value="RTL1-rel"/>
</dbReference>
<reference evidence="1" key="1">
    <citation type="submission" date="2023-06" db="EMBL/GenBank/DDBJ databases">
        <title>Male Hemibagrus guttatus genome.</title>
        <authorList>
            <person name="Bian C."/>
        </authorList>
    </citation>
    <scope>NUCLEOTIDE SEQUENCE</scope>
    <source>
        <strain evidence="1">Male_cb2023</strain>
        <tissue evidence="1">Muscle</tissue>
    </source>
</reference>
<dbReference type="PANTHER" id="PTHR15503">
    <property type="entry name" value="LDOC1 RELATED"/>
    <property type="match status" value="1"/>
</dbReference>
<proteinExistence type="predicted"/>
<sequence>MEEYIEEALATGYIRPSTSPAAAGFFFVGGKNGSIYLCIDYRGLNALTGYVMLSALVDSGVAINSLQRTFTSTRYHAKPHCE</sequence>